<dbReference type="AlphaFoldDB" id="A0A6J4NM79"/>
<evidence type="ECO:0000256" key="1">
    <source>
        <dbReference type="ARBA" id="ARBA00004651"/>
    </source>
</evidence>
<evidence type="ECO:0000256" key="7">
    <source>
        <dbReference type="ARBA" id="ARBA00023136"/>
    </source>
</evidence>
<dbReference type="GO" id="GO:0005886">
    <property type="term" value="C:plasma membrane"/>
    <property type="evidence" value="ECO:0007669"/>
    <property type="project" value="UniProtKB-SubCell"/>
</dbReference>
<protein>
    <submittedName>
        <fullName evidence="10">FIG01121868: Possible membrane protein, Rv0205</fullName>
    </submittedName>
</protein>
<dbReference type="InterPro" id="IPR002549">
    <property type="entry name" value="AI-2E-like"/>
</dbReference>
<evidence type="ECO:0000256" key="8">
    <source>
        <dbReference type="SAM" id="MobiDB-lite"/>
    </source>
</evidence>
<accession>A0A6J4NM79</accession>
<reference evidence="10" key="1">
    <citation type="submission" date="2020-02" db="EMBL/GenBank/DDBJ databases">
        <authorList>
            <person name="Meier V. D."/>
        </authorList>
    </citation>
    <scope>NUCLEOTIDE SEQUENCE</scope>
    <source>
        <strain evidence="10">AVDCRST_MAG47</strain>
    </source>
</reference>
<feature type="transmembrane region" description="Helical" evidence="9">
    <location>
        <begin position="78"/>
        <end position="100"/>
    </location>
</feature>
<feature type="transmembrane region" description="Helical" evidence="9">
    <location>
        <begin position="280"/>
        <end position="302"/>
    </location>
</feature>
<sequence>MEREEQVAVVDDNDATDGRRGLFGRRKKLTEDQFERRFSAAFARHAAQVRAERREESRALVPSIDPGPSNFARAQVPYGVDLAAAWSWRFVVIVAAGYLVARAVGFFSAVVLPLVIALFLAALLVPLVDFLARRIDRGVSAGLVVIGVIGFITLMLTFATQQVIDGATDLADQVVGGLDEIRAWLEDGPLNASDAQINDGIRQMQDLITTSNNELVDRLQDVGTAIGHIVAAFFIVLFATFFFLSDGRRIWSWLVRIFPRAARERADASGRIAWTSLTQFVRATVIVALVDAVGIMVVAAILDVPFVFAIGVLVFLGGFIPLVGATISGSVAILVALVDEGAIVALFMLGGVIAVQQLEAHVLQPFLLGRMVSVHPLAVILSIAAGAYFAGIAGALVAVPFVASLNAVAVYLSSAPDAPKEMEEDVKEETGEGVRPDPAPEPRP</sequence>
<organism evidence="10">
    <name type="scientific">uncultured Nocardioidaceae bacterium</name>
    <dbReference type="NCBI Taxonomy" id="253824"/>
    <lineage>
        <taxon>Bacteria</taxon>
        <taxon>Bacillati</taxon>
        <taxon>Actinomycetota</taxon>
        <taxon>Actinomycetes</taxon>
        <taxon>Propionibacteriales</taxon>
        <taxon>Nocardioidaceae</taxon>
        <taxon>environmental samples</taxon>
    </lineage>
</organism>
<dbReference type="PANTHER" id="PTHR21716:SF53">
    <property type="entry name" value="PERMEASE PERM-RELATED"/>
    <property type="match status" value="1"/>
</dbReference>
<keyword evidence="3" id="KW-0813">Transport</keyword>
<feature type="transmembrane region" description="Helical" evidence="9">
    <location>
        <begin position="139"/>
        <end position="159"/>
    </location>
</feature>
<proteinExistence type="inferred from homology"/>
<evidence type="ECO:0000313" key="10">
    <source>
        <dbReference type="EMBL" id="CAA9386537.1"/>
    </source>
</evidence>
<feature type="transmembrane region" description="Helical" evidence="9">
    <location>
        <begin position="106"/>
        <end position="127"/>
    </location>
</feature>
<feature type="transmembrane region" description="Helical" evidence="9">
    <location>
        <begin position="308"/>
        <end position="335"/>
    </location>
</feature>
<evidence type="ECO:0000256" key="9">
    <source>
        <dbReference type="SAM" id="Phobius"/>
    </source>
</evidence>
<comment type="subcellular location">
    <subcellularLocation>
        <location evidence="1">Cell membrane</location>
        <topology evidence="1">Multi-pass membrane protein</topology>
    </subcellularLocation>
</comment>
<keyword evidence="7 9" id="KW-0472">Membrane</keyword>
<evidence type="ECO:0000256" key="4">
    <source>
        <dbReference type="ARBA" id="ARBA00022475"/>
    </source>
</evidence>
<feature type="region of interest" description="Disordered" evidence="8">
    <location>
        <begin position="417"/>
        <end position="444"/>
    </location>
</feature>
<dbReference type="GO" id="GO:0055085">
    <property type="term" value="P:transmembrane transport"/>
    <property type="evidence" value="ECO:0007669"/>
    <property type="project" value="TreeGrafter"/>
</dbReference>
<feature type="transmembrane region" description="Helical" evidence="9">
    <location>
        <begin position="379"/>
        <end position="412"/>
    </location>
</feature>
<evidence type="ECO:0000256" key="2">
    <source>
        <dbReference type="ARBA" id="ARBA00009773"/>
    </source>
</evidence>
<keyword evidence="4" id="KW-1003">Cell membrane</keyword>
<name>A0A6J4NM79_9ACTN</name>
<feature type="transmembrane region" description="Helical" evidence="9">
    <location>
        <begin position="225"/>
        <end position="244"/>
    </location>
</feature>
<comment type="similarity">
    <text evidence="2">Belongs to the autoinducer-2 exporter (AI-2E) (TC 2.A.86) family.</text>
</comment>
<dbReference type="EMBL" id="CADCUK010000163">
    <property type="protein sequence ID" value="CAA9386537.1"/>
    <property type="molecule type" value="Genomic_DNA"/>
</dbReference>
<keyword evidence="6 9" id="KW-1133">Transmembrane helix</keyword>
<keyword evidence="5 9" id="KW-0812">Transmembrane</keyword>
<feature type="transmembrane region" description="Helical" evidence="9">
    <location>
        <begin position="342"/>
        <end position="359"/>
    </location>
</feature>
<evidence type="ECO:0000256" key="3">
    <source>
        <dbReference type="ARBA" id="ARBA00022448"/>
    </source>
</evidence>
<dbReference type="Pfam" id="PF01594">
    <property type="entry name" value="AI-2E_transport"/>
    <property type="match status" value="1"/>
</dbReference>
<dbReference type="PANTHER" id="PTHR21716">
    <property type="entry name" value="TRANSMEMBRANE PROTEIN"/>
    <property type="match status" value="1"/>
</dbReference>
<feature type="compositionally biased region" description="Basic and acidic residues" evidence="8">
    <location>
        <begin position="428"/>
        <end position="444"/>
    </location>
</feature>
<evidence type="ECO:0000256" key="5">
    <source>
        <dbReference type="ARBA" id="ARBA00022692"/>
    </source>
</evidence>
<gene>
    <name evidence="10" type="ORF">AVDCRST_MAG47-2467</name>
</gene>
<evidence type="ECO:0000256" key="6">
    <source>
        <dbReference type="ARBA" id="ARBA00022989"/>
    </source>
</evidence>